<evidence type="ECO:0000313" key="3">
    <source>
        <dbReference type="Proteomes" id="UP000247409"/>
    </source>
</evidence>
<accession>A0A2V3J1W2</accession>
<dbReference type="AlphaFoldDB" id="A0A2V3J1W2"/>
<evidence type="ECO:0000313" key="2">
    <source>
        <dbReference type="EMBL" id="PXF47390.1"/>
    </source>
</evidence>
<feature type="compositionally biased region" description="Polar residues" evidence="1">
    <location>
        <begin position="92"/>
        <end position="105"/>
    </location>
</feature>
<sequence length="412" mass="44291">MPHRHCSAAGVRSPCGNADVPARPFPKTPFVNGQVSPPTTILRTIRSPTSPQPTPLIFSTPKPPPPPQPQTRSDPPTPPLPHSPSAQPTPPYQSQRSFTAKSSSDVECAWPNKSQSCVNASPIPTGVRPTRYPSYKTPFPSSKPPKKTIHSLQLKLQAAESECARLVALLAKLQPNLLTHQSHPSNPSSLPHHQPHLQHLPPPPSASHCSTAAPSAQLLPSSGPRDPPLNFDTVVPHASFRDAVAVAAVPASIAPNSDLPSAPVVHHSVPWNPFPPAQQFSYAAASTAIAHPPAPLSHLPHPLSQPAHTSLPHLSSVPHSHQPVAPAHSVALYTSHKRSLSRETRPKPQQHQSLQHQPLHQQRHVHPSQQQISPQRPHSTSAQPPHLPHSAAVRPPADHPTVSNRKDPTHHS</sequence>
<proteinExistence type="predicted"/>
<feature type="region of interest" description="Disordered" evidence="1">
    <location>
        <begin position="178"/>
        <end position="230"/>
    </location>
</feature>
<dbReference type="Proteomes" id="UP000247409">
    <property type="component" value="Unassembled WGS sequence"/>
</dbReference>
<organism evidence="2 3">
    <name type="scientific">Gracilariopsis chorda</name>
    <dbReference type="NCBI Taxonomy" id="448386"/>
    <lineage>
        <taxon>Eukaryota</taxon>
        <taxon>Rhodophyta</taxon>
        <taxon>Florideophyceae</taxon>
        <taxon>Rhodymeniophycidae</taxon>
        <taxon>Gracilariales</taxon>
        <taxon>Gracilariaceae</taxon>
        <taxon>Gracilariopsis</taxon>
    </lineage>
</organism>
<evidence type="ECO:0000256" key="1">
    <source>
        <dbReference type="SAM" id="MobiDB-lite"/>
    </source>
</evidence>
<feature type="compositionally biased region" description="Low complexity" evidence="1">
    <location>
        <begin position="180"/>
        <end position="192"/>
    </location>
</feature>
<feature type="compositionally biased region" description="Polar residues" evidence="1">
    <location>
        <begin position="209"/>
        <end position="220"/>
    </location>
</feature>
<feature type="compositionally biased region" description="Low complexity" evidence="1">
    <location>
        <begin position="293"/>
        <end position="321"/>
    </location>
</feature>
<protein>
    <submittedName>
        <fullName evidence="2">Uncharacterized protein</fullName>
    </submittedName>
</protein>
<reference evidence="2 3" key="1">
    <citation type="journal article" date="2018" name="Mol. Biol. Evol.">
        <title>Analysis of the draft genome of the red seaweed Gracilariopsis chorda provides insights into genome size evolution in Rhodophyta.</title>
        <authorList>
            <person name="Lee J."/>
            <person name="Yang E.C."/>
            <person name="Graf L."/>
            <person name="Yang J.H."/>
            <person name="Qiu H."/>
            <person name="Zel Zion U."/>
            <person name="Chan C.X."/>
            <person name="Stephens T.G."/>
            <person name="Weber A.P.M."/>
            <person name="Boo G.H."/>
            <person name="Boo S.M."/>
            <person name="Kim K.M."/>
            <person name="Shin Y."/>
            <person name="Jung M."/>
            <person name="Lee S.J."/>
            <person name="Yim H.S."/>
            <person name="Lee J.H."/>
            <person name="Bhattacharya D."/>
            <person name="Yoon H.S."/>
        </authorList>
    </citation>
    <scope>NUCLEOTIDE SEQUENCE [LARGE SCALE GENOMIC DNA]</scope>
    <source>
        <strain evidence="2 3">SKKU-2015</strain>
        <tissue evidence="2">Whole body</tissue>
    </source>
</reference>
<name>A0A2V3J1W2_9FLOR</name>
<feature type="region of interest" description="Disordered" evidence="1">
    <location>
        <begin position="293"/>
        <end position="412"/>
    </location>
</feature>
<feature type="compositionally biased region" description="Pro residues" evidence="1">
    <location>
        <begin position="61"/>
        <end position="91"/>
    </location>
</feature>
<feature type="compositionally biased region" description="Low complexity" evidence="1">
    <location>
        <begin position="347"/>
        <end position="360"/>
    </location>
</feature>
<feature type="region of interest" description="Disordered" evidence="1">
    <location>
        <begin position="1"/>
        <end position="147"/>
    </location>
</feature>
<gene>
    <name evidence="2" type="ORF">BWQ96_02870</name>
</gene>
<feature type="compositionally biased region" description="Polar residues" evidence="1">
    <location>
        <begin position="368"/>
        <end position="383"/>
    </location>
</feature>
<feature type="compositionally biased region" description="Polar residues" evidence="1">
    <location>
        <begin position="31"/>
        <end position="49"/>
    </location>
</feature>
<comment type="caution">
    <text evidence="2">The sequence shown here is derived from an EMBL/GenBank/DDBJ whole genome shotgun (WGS) entry which is preliminary data.</text>
</comment>
<dbReference type="EMBL" id="NBIV01000025">
    <property type="protein sequence ID" value="PXF47390.1"/>
    <property type="molecule type" value="Genomic_DNA"/>
</dbReference>
<keyword evidence="3" id="KW-1185">Reference proteome</keyword>